<dbReference type="AlphaFoldDB" id="A0AAC9KAF6"/>
<gene>
    <name evidence="1" type="ORF">GbCGDNIH9_5107</name>
</gene>
<sequence length="66" mass="6975">MADDGDTMKTGLSVKGRNETGKGFHSLKRFWNQQVAASGCQVSGSMAVATGVVRAVTGREAICWTI</sequence>
<accession>A0AAC9KAF6</accession>
<dbReference type="EMBL" id="CP018191">
    <property type="protein sequence ID" value="APH54099.1"/>
    <property type="molecule type" value="Genomic_DNA"/>
</dbReference>
<reference evidence="2" key="1">
    <citation type="submission" date="2016-11" db="EMBL/GenBank/DDBJ databases">
        <title>Comparative genomic and phenotypic analysis of Granulibacter bethesdensis clinical isolates from patients with chronic granulomatous disease.</title>
        <authorList>
            <person name="Zarember K.A."/>
            <person name="Porcella S.F."/>
            <person name="Chu J."/>
            <person name="Ding L."/>
            <person name="Dahlstrom E."/>
            <person name="Barbian K."/>
            <person name="Martens C."/>
            <person name="Sykora L."/>
            <person name="Kramer S."/>
            <person name="Pettinato A.M."/>
            <person name="Hong H."/>
            <person name="Wald G."/>
            <person name="Berg L.J."/>
            <person name="Rogge L.S."/>
            <person name="Greenberg D.E."/>
            <person name="Falcone E.L."/>
            <person name="Neves J.F."/>
            <person name="Simoes M.J."/>
            <person name="Casal M."/>
            <person name="Rodriguez-Lopez F.C."/>
            <person name="Zelazny A."/>
            <person name="Gallin J.I."/>
            <person name="Holland S.M."/>
        </authorList>
    </citation>
    <scope>NUCLEOTIDE SEQUENCE [LARGE SCALE GENOMIC DNA]</scope>
    <source>
        <strain evidence="2">NIH9.1</strain>
    </source>
</reference>
<dbReference type="Proteomes" id="UP000182373">
    <property type="component" value="Chromosome"/>
</dbReference>
<protein>
    <submittedName>
        <fullName evidence="1">Uncharacterized protein</fullName>
    </submittedName>
</protein>
<proteinExistence type="predicted"/>
<evidence type="ECO:0000313" key="2">
    <source>
        <dbReference type="Proteomes" id="UP000182373"/>
    </source>
</evidence>
<evidence type="ECO:0000313" key="1">
    <source>
        <dbReference type="EMBL" id="APH54099.1"/>
    </source>
</evidence>
<name>A0AAC9KAF6_9PROT</name>
<organism evidence="1 2">
    <name type="scientific">Granulibacter bethesdensis</name>
    <dbReference type="NCBI Taxonomy" id="364410"/>
    <lineage>
        <taxon>Bacteria</taxon>
        <taxon>Pseudomonadati</taxon>
        <taxon>Pseudomonadota</taxon>
        <taxon>Alphaproteobacteria</taxon>
        <taxon>Acetobacterales</taxon>
        <taxon>Acetobacteraceae</taxon>
        <taxon>Granulibacter</taxon>
    </lineage>
</organism>